<reference evidence="1" key="1">
    <citation type="submission" date="2020-03" db="EMBL/GenBank/DDBJ databases">
        <title>The deep terrestrial virosphere.</title>
        <authorList>
            <person name="Holmfeldt K."/>
            <person name="Nilsson E."/>
            <person name="Simone D."/>
            <person name="Lopez-Fernandez M."/>
            <person name="Wu X."/>
            <person name="de Brujin I."/>
            <person name="Lundin D."/>
            <person name="Andersson A."/>
            <person name="Bertilsson S."/>
            <person name="Dopson M."/>
        </authorList>
    </citation>
    <scope>NUCLEOTIDE SEQUENCE</scope>
    <source>
        <strain evidence="1">MM415B00475</strain>
    </source>
</reference>
<gene>
    <name evidence="1" type="ORF">MM415B00475_0038</name>
</gene>
<protein>
    <recommendedName>
        <fullName evidence="2">Large polyvalent protein associated domain-containing protein</fullName>
    </recommendedName>
</protein>
<organism evidence="1">
    <name type="scientific">viral metagenome</name>
    <dbReference type="NCBI Taxonomy" id="1070528"/>
    <lineage>
        <taxon>unclassified sequences</taxon>
        <taxon>metagenomes</taxon>
        <taxon>organismal metagenomes</taxon>
    </lineage>
</organism>
<name>A0A6M3J4T3_9ZZZZ</name>
<evidence type="ECO:0008006" key="2">
    <source>
        <dbReference type="Google" id="ProtNLM"/>
    </source>
</evidence>
<dbReference type="EMBL" id="MT141524">
    <property type="protein sequence ID" value="QJA64704.1"/>
    <property type="molecule type" value="Genomic_DNA"/>
</dbReference>
<proteinExistence type="predicted"/>
<sequence>MSDIFDDIQPEQKTDIFDEVSVPDIFDQISSEAKVISSDFDKLFAPIHSIRKKDKEPEIEKSEETTTGQKIAKIADFFTGHFSQDKDIPEVENRTILNMISGKDVPSYLKKPDISINVPGSAEMSAFNDPVTALAFGGVAGARAVRPLVGKLATAAQEAAAWATGGVTDIPKLAKAGAEGISRAASIPAEAKRMALLRAKGVPFERPVGAVMPRTGEEISAAVSSPALRLIENKRARELPPPDEIVKPGETPQGKLAVSEEQAQGQQGFKWGSQAADVGGYADRGGYSPSHANVVELPELVDVARELGGGKLPRILEKLRAGGIQRDEILGMFKPVGQGSIDLKADIFEDPVGASKTLAHEIGHWIDYLPDKTMKRGNILGRIGSLKKYFDNFLEEFPNAPLKVLTDPEKEIIRQEAKRQAEMGKGTAPKITPVDILAVWNNVEVVNPKLSKFIAKMSDKEKVQLARDAMKGSIPEWFKFNPSAAPGNARKIFEELLAAEVERRHLWKKEDIMGELKILTQQWKPFDIDKSTAFTSYRHSSQELYADAFSVLLNEPTLLEQTAPKFQKAFFNFLERKPQVKQIYEDTQSLISSGGVFEKRMGAIDEAFAKGESIRKGMAEVKQPLDIFKWLKRELIDVNTGLIQKKKLAEKAGRKFTPEENPVYWVEELPYVSGEVFQYLRDVDRFVKNPATKAGLSESDIGKYMFLNRASTELKEKAVPWGEVGDIAKKDMDKLRNLWGADKYNQVQQIVDGYQGLRSKSIVPLLEKAGMYDEKLMSKIRDNREYARFNVLSYMEKQYGSQMAGEVYRQIDPAYIHKLVGTLSPIENPLTATIMKDAALIRAANIKMAKASTVNMMLRDFPSDIKTVNMIPQKSKQGGKIYAPDTRKPENFGEITYLEGGKVKSFYVPKEIAESFNKDPYEASILAKIAQYVSAPIKAILVSHNPAWALWNVQRDVRSFAVNVPSANLSKAAVAMAKAVPDTVREMRGISTPATEAMYKGKMLPINRLYDASGLTPETQLDRLLMAYGQTGATYESNVLKPFRKVWDALGMVGKFSEKWTKIAGYKYLKEEGKYSDKEIAHIVRSRLGTPDIMRAGSAKQLYNNIFLFSNVGKEGIRSAIESAKESPMAYVWKLAKYDIAPKIAMLAAGSGLLGAKYKQMMDNIPEREKANYMTVPVGMTKNGSTVYFVLPHDFQGQLISGALWKSWNINKTKTATDLMDYMAGGLPYSGLNPVLGMTSDWMSYAKGKNPYDEFTGRPVIPEQAFTAGGKYAFNAMARSTFNKTFGTSVYTFKGEDVGAVKSELEKVLSVPVVGKVLGRFIRVSNRGQAEELRGVADKVKQARAAESIEQSKAIAEDLRSKAPKGPDRLFTELVQQGTIKHKLIGDPLGSFKTRYKDLLILKANQPLFTAYMNAASTEEKAAILAKALQMKQGNN</sequence>
<evidence type="ECO:0000313" key="1">
    <source>
        <dbReference type="EMBL" id="QJA64704.1"/>
    </source>
</evidence>
<accession>A0A6M3J4T3</accession>